<protein>
    <recommendedName>
        <fullName evidence="11">Cytochrome b5 heme-binding domain-containing protein</fullName>
    </recommendedName>
</protein>
<accession>A0AAN9RF83</accession>
<dbReference type="GO" id="GO:0005783">
    <property type="term" value="C:endoplasmic reticulum"/>
    <property type="evidence" value="ECO:0007669"/>
    <property type="project" value="TreeGrafter"/>
</dbReference>
<evidence type="ECO:0000259" key="11">
    <source>
        <dbReference type="SMART" id="SM01117"/>
    </source>
</evidence>
<keyword evidence="5 10" id="KW-1133">Transmembrane helix</keyword>
<proteinExistence type="inferred from homology"/>
<evidence type="ECO:0000256" key="3">
    <source>
        <dbReference type="ARBA" id="ARBA00022665"/>
    </source>
</evidence>
<dbReference type="InterPro" id="IPR036400">
    <property type="entry name" value="Cyt_B5-like_heme/steroid_sf"/>
</dbReference>
<feature type="region of interest" description="Disordered" evidence="9">
    <location>
        <begin position="218"/>
        <end position="257"/>
    </location>
</feature>
<keyword evidence="4 10" id="KW-0812">Transmembrane</keyword>
<evidence type="ECO:0000256" key="5">
    <source>
        <dbReference type="ARBA" id="ARBA00022989"/>
    </source>
</evidence>
<keyword evidence="2" id="KW-1003">Cell membrane</keyword>
<reference evidence="12 13" key="1">
    <citation type="submission" date="2024-01" db="EMBL/GenBank/DDBJ databases">
        <title>The genomes of 5 underutilized Papilionoideae crops provide insights into root nodulation and disease resistanc.</title>
        <authorList>
            <person name="Jiang F."/>
        </authorList>
    </citation>
    <scope>NUCLEOTIDE SEQUENCE [LARGE SCALE GENOMIC DNA]</scope>
    <source>
        <strain evidence="12">JINMINGXINNONG_FW02</strain>
        <tissue evidence="12">Leaves</tissue>
    </source>
</reference>
<dbReference type="InterPro" id="IPR050577">
    <property type="entry name" value="MAPR/NEUFC/NENF-like"/>
</dbReference>
<dbReference type="GO" id="GO:0005496">
    <property type="term" value="F:steroid binding"/>
    <property type="evidence" value="ECO:0007669"/>
    <property type="project" value="UniProtKB-KW"/>
</dbReference>
<dbReference type="FunFam" id="3.10.120.10:FF:000006">
    <property type="entry name" value="Membrane steroid-binding protein 1"/>
    <property type="match status" value="1"/>
</dbReference>
<dbReference type="Proteomes" id="UP001374584">
    <property type="component" value="Unassembled WGS sequence"/>
</dbReference>
<evidence type="ECO:0000256" key="10">
    <source>
        <dbReference type="SAM" id="Phobius"/>
    </source>
</evidence>
<evidence type="ECO:0000256" key="9">
    <source>
        <dbReference type="SAM" id="MobiDB-lite"/>
    </source>
</evidence>
<evidence type="ECO:0000256" key="2">
    <source>
        <dbReference type="ARBA" id="ARBA00022475"/>
    </source>
</evidence>
<name>A0AAN9RF83_PHACN</name>
<evidence type="ECO:0000313" key="12">
    <source>
        <dbReference type="EMBL" id="KAK7364323.1"/>
    </source>
</evidence>
<dbReference type="EMBL" id="JAYMYR010000005">
    <property type="protein sequence ID" value="KAK7364323.1"/>
    <property type="molecule type" value="Genomic_DNA"/>
</dbReference>
<gene>
    <name evidence="12" type="ORF">VNO80_12882</name>
</gene>
<feature type="compositionally biased region" description="Basic and acidic residues" evidence="9">
    <location>
        <begin position="225"/>
        <end position="236"/>
    </location>
</feature>
<keyword evidence="3" id="KW-0754">Steroid-binding</keyword>
<keyword evidence="13" id="KW-1185">Reference proteome</keyword>
<evidence type="ECO:0000256" key="8">
    <source>
        <dbReference type="ARBA" id="ARBA00038357"/>
    </source>
</evidence>
<comment type="caution">
    <text evidence="12">The sequence shown here is derived from an EMBL/GenBank/DDBJ whole genome shotgun (WGS) entry which is preliminary data.</text>
</comment>
<dbReference type="SMART" id="SM01117">
    <property type="entry name" value="Cyt-b5"/>
    <property type="match status" value="1"/>
</dbReference>
<comment type="subcellular location">
    <subcellularLocation>
        <location evidence="1">Cell membrane</location>
    </subcellularLocation>
</comment>
<dbReference type="SUPFAM" id="SSF55856">
    <property type="entry name" value="Cytochrome b5-like heme/steroid binding domain"/>
    <property type="match status" value="1"/>
</dbReference>
<evidence type="ECO:0000256" key="7">
    <source>
        <dbReference type="ARBA" id="ARBA00023136"/>
    </source>
</evidence>
<dbReference type="PANTHER" id="PTHR10281:SF45">
    <property type="entry name" value="MEMBRANE STEROID-BINDING PROTEIN 2"/>
    <property type="match status" value="1"/>
</dbReference>
<keyword evidence="6" id="KW-0446">Lipid-binding</keyword>
<evidence type="ECO:0000256" key="1">
    <source>
        <dbReference type="ARBA" id="ARBA00004236"/>
    </source>
</evidence>
<sequence length="301" mass="33768">MVEQFMNKRKLYCWSDHKILILSLLCPNYSIIPKLKHSVQRQLPEKMALQLWETLNEAIIAYTGLSTATFFTLLALILAIYYVVSGLFPSSDHRHDASRDFEPQMEPLRPPVQIGEVTEEELKAYDGSDPEKPLLMAIKGQIYDVSQSRMFYGPGGPYALFAGKDASRALAKMSFDEKDLTGDISGLGPFELEALQDWEYKFMAKYVKVGTVKTKVPVTEPSESTPHDAEPSKPTEDGPSESAAVKNDETPSEVNADKDFDLELLEKMLILDPAQISGQRITAKDVLDGEYFWIDPLPLDP</sequence>
<dbReference type="GO" id="GO:0005886">
    <property type="term" value="C:plasma membrane"/>
    <property type="evidence" value="ECO:0007669"/>
    <property type="project" value="UniProtKB-SubCell"/>
</dbReference>
<evidence type="ECO:0000256" key="6">
    <source>
        <dbReference type="ARBA" id="ARBA00023121"/>
    </source>
</evidence>
<organism evidence="12 13">
    <name type="scientific">Phaseolus coccineus</name>
    <name type="common">Scarlet runner bean</name>
    <name type="synonym">Phaseolus multiflorus</name>
    <dbReference type="NCBI Taxonomy" id="3886"/>
    <lineage>
        <taxon>Eukaryota</taxon>
        <taxon>Viridiplantae</taxon>
        <taxon>Streptophyta</taxon>
        <taxon>Embryophyta</taxon>
        <taxon>Tracheophyta</taxon>
        <taxon>Spermatophyta</taxon>
        <taxon>Magnoliopsida</taxon>
        <taxon>eudicotyledons</taxon>
        <taxon>Gunneridae</taxon>
        <taxon>Pentapetalae</taxon>
        <taxon>rosids</taxon>
        <taxon>fabids</taxon>
        <taxon>Fabales</taxon>
        <taxon>Fabaceae</taxon>
        <taxon>Papilionoideae</taxon>
        <taxon>50 kb inversion clade</taxon>
        <taxon>NPAAA clade</taxon>
        <taxon>indigoferoid/millettioid clade</taxon>
        <taxon>Phaseoleae</taxon>
        <taxon>Phaseolus</taxon>
    </lineage>
</organism>
<dbReference type="Gene3D" id="3.10.120.10">
    <property type="entry name" value="Cytochrome b5-like heme/steroid binding domain"/>
    <property type="match status" value="1"/>
</dbReference>
<evidence type="ECO:0000256" key="4">
    <source>
        <dbReference type="ARBA" id="ARBA00022692"/>
    </source>
</evidence>
<evidence type="ECO:0000313" key="13">
    <source>
        <dbReference type="Proteomes" id="UP001374584"/>
    </source>
</evidence>
<feature type="domain" description="Cytochrome b5 heme-binding" evidence="11">
    <location>
        <begin position="117"/>
        <end position="213"/>
    </location>
</feature>
<dbReference type="Pfam" id="PF00173">
    <property type="entry name" value="Cyt-b5"/>
    <property type="match status" value="1"/>
</dbReference>
<feature type="transmembrane region" description="Helical" evidence="10">
    <location>
        <begin position="59"/>
        <end position="84"/>
    </location>
</feature>
<dbReference type="PANTHER" id="PTHR10281">
    <property type="entry name" value="MEMBRANE-ASSOCIATED PROGESTERONE RECEPTOR COMPONENT-RELATED"/>
    <property type="match status" value="1"/>
</dbReference>
<dbReference type="AlphaFoldDB" id="A0AAN9RF83"/>
<comment type="similarity">
    <text evidence="8">Belongs to the cytochrome b5 family. MAPR subfamily.</text>
</comment>
<keyword evidence="7 10" id="KW-0472">Membrane</keyword>
<dbReference type="InterPro" id="IPR001199">
    <property type="entry name" value="Cyt_B5-like_heme/steroid-bd"/>
</dbReference>